<dbReference type="OrthoDB" id="9803735at2"/>
<dbReference type="InterPro" id="IPR005119">
    <property type="entry name" value="LysR_subst-bd"/>
</dbReference>
<dbReference type="PANTHER" id="PTHR30419">
    <property type="entry name" value="HTH-TYPE TRANSCRIPTIONAL REGULATOR YBHD"/>
    <property type="match status" value="1"/>
</dbReference>
<comment type="caution">
    <text evidence="6">The sequence shown here is derived from an EMBL/GenBank/DDBJ whole genome shotgun (WGS) entry which is preliminary data.</text>
</comment>
<proteinExistence type="inferred from homology"/>
<keyword evidence="7" id="KW-1185">Reference proteome</keyword>
<dbReference type="InterPro" id="IPR000847">
    <property type="entry name" value="LysR_HTH_N"/>
</dbReference>
<evidence type="ECO:0000313" key="7">
    <source>
        <dbReference type="Proteomes" id="UP000265816"/>
    </source>
</evidence>
<dbReference type="InterPro" id="IPR050950">
    <property type="entry name" value="HTH-type_LysR_regulators"/>
</dbReference>
<evidence type="ECO:0000313" key="6">
    <source>
        <dbReference type="EMBL" id="RID82243.1"/>
    </source>
</evidence>
<dbReference type="Proteomes" id="UP000265816">
    <property type="component" value="Unassembled WGS sequence"/>
</dbReference>
<dbReference type="RefSeq" id="WP_119114550.1">
    <property type="nucleotide sequence ID" value="NZ_CBCSEO010000018.1"/>
</dbReference>
<dbReference type="Pfam" id="PF00126">
    <property type="entry name" value="HTH_1"/>
    <property type="match status" value="1"/>
</dbReference>
<comment type="similarity">
    <text evidence="1">Belongs to the LysR transcriptional regulatory family.</text>
</comment>
<gene>
    <name evidence="6" type="ORF">D1970_19625</name>
</gene>
<dbReference type="Gene3D" id="3.40.190.290">
    <property type="match status" value="1"/>
</dbReference>
<reference evidence="6 7" key="1">
    <citation type="submission" date="2018-08" db="EMBL/GenBank/DDBJ databases">
        <title>Bacillus jemisoniae sp. nov., Bacillus chryseoplanitiae sp. nov., Bacillus resnikiae sp. nov., and Bacillus frankliniae sp. nov., isolated from Viking spacecraft and associated surfaces.</title>
        <authorList>
            <person name="Seuylemezian A."/>
            <person name="Vaishampayan P."/>
        </authorList>
    </citation>
    <scope>NUCLEOTIDE SEQUENCE [LARGE SCALE GENOMIC DNA]</scope>
    <source>
        <strain evidence="6 7">JJ-247</strain>
    </source>
</reference>
<protein>
    <submittedName>
        <fullName evidence="6">LysR family transcriptional regulator</fullName>
    </submittedName>
</protein>
<dbReference type="GO" id="GO:0005829">
    <property type="term" value="C:cytosol"/>
    <property type="evidence" value="ECO:0007669"/>
    <property type="project" value="TreeGrafter"/>
</dbReference>
<dbReference type="SUPFAM" id="SSF46785">
    <property type="entry name" value="Winged helix' DNA-binding domain"/>
    <property type="match status" value="1"/>
</dbReference>
<dbReference type="GO" id="GO:0003700">
    <property type="term" value="F:DNA-binding transcription factor activity"/>
    <property type="evidence" value="ECO:0007669"/>
    <property type="project" value="InterPro"/>
</dbReference>
<accession>A0A398B336</accession>
<dbReference type="AlphaFoldDB" id="A0A398B336"/>
<sequence length="299" mass="33941">MEFRQLRFFAEAAKQKSITKASEVLHISQPALSKAIKGLEEELGTTLLIRTNKTSELTDAGEVVLDYALRMGVLLEEMTTTLNDLSELKRGEVHIGLPPFIGSLLFPKVMAKFHHHYPNIKLNIAEYGGARVVKSVEEGEMELGVAVLPLDDKQFRIYPILEEEMQLVVHEDHPLGKKQSIDMSDLADEEFIFYNEEFALYKILREYFISAGFEPKILFQSSQWDLMSEMAAANLGITILPASICRRVPNKELRFLGLRPPVMWRLAVITKKDRYLSRAARTLIDFILSSKGALGQEEQ</sequence>
<dbReference type="FunFam" id="1.10.10.10:FF:000001">
    <property type="entry name" value="LysR family transcriptional regulator"/>
    <property type="match status" value="1"/>
</dbReference>
<dbReference type="EMBL" id="QWVT01000040">
    <property type="protein sequence ID" value="RID82243.1"/>
    <property type="molecule type" value="Genomic_DNA"/>
</dbReference>
<dbReference type="CDD" id="cd08438">
    <property type="entry name" value="PBP2_CidR"/>
    <property type="match status" value="1"/>
</dbReference>
<evidence type="ECO:0000256" key="3">
    <source>
        <dbReference type="ARBA" id="ARBA00023125"/>
    </source>
</evidence>
<dbReference type="InterPro" id="IPR036390">
    <property type="entry name" value="WH_DNA-bd_sf"/>
</dbReference>
<evidence type="ECO:0000256" key="1">
    <source>
        <dbReference type="ARBA" id="ARBA00009437"/>
    </source>
</evidence>
<organism evidence="6 7">
    <name type="scientific">Mesobacillus zeae</name>
    <dbReference type="NCBI Taxonomy" id="1917180"/>
    <lineage>
        <taxon>Bacteria</taxon>
        <taxon>Bacillati</taxon>
        <taxon>Bacillota</taxon>
        <taxon>Bacilli</taxon>
        <taxon>Bacillales</taxon>
        <taxon>Bacillaceae</taxon>
        <taxon>Mesobacillus</taxon>
    </lineage>
</organism>
<keyword evidence="2" id="KW-0805">Transcription regulation</keyword>
<name>A0A398B336_9BACI</name>
<dbReference type="InterPro" id="IPR036388">
    <property type="entry name" value="WH-like_DNA-bd_sf"/>
</dbReference>
<dbReference type="PANTHER" id="PTHR30419:SF8">
    <property type="entry name" value="NITROGEN ASSIMILATION TRANSCRIPTIONAL ACTIVATOR-RELATED"/>
    <property type="match status" value="1"/>
</dbReference>
<dbReference type="Pfam" id="PF03466">
    <property type="entry name" value="LysR_substrate"/>
    <property type="match status" value="1"/>
</dbReference>
<keyword evidence="3" id="KW-0238">DNA-binding</keyword>
<keyword evidence="4" id="KW-0804">Transcription</keyword>
<dbReference type="PROSITE" id="PS50931">
    <property type="entry name" value="HTH_LYSR"/>
    <property type="match status" value="1"/>
</dbReference>
<feature type="domain" description="HTH lysR-type" evidence="5">
    <location>
        <begin position="1"/>
        <end position="58"/>
    </location>
</feature>
<dbReference type="GO" id="GO:0003677">
    <property type="term" value="F:DNA binding"/>
    <property type="evidence" value="ECO:0007669"/>
    <property type="project" value="UniProtKB-KW"/>
</dbReference>
<dbReference type="SUPFAM" id="SSF53850">
    <property type="entry name" value="Periplasmic binding protein-like II"/>
    <property type="match status" value="1"/>
</dbReference>
<evidence type="ECO:0000259" key="5">
    <source>
        <dbReference type="PROSITE" id="PS50931"/>
    </source>
</evidence>
<evidence type="ECO:0000256" key="2">
    <source>
        <dbReference type="ARBA" id="ARBA00023015"/>
    </source>
</evidence>
<evidence type="ECO:0000256" key="4">
    <source>
        <dbReference type="ARBA" id="ARBA00023163"/>
    </source>
</evidence>
<dbReference type="Gene3D" id="1.10.10.10">
    <property type="entry name" value="Winged helix-like DNA-binding domain superfamily/Winged helix DNA-binding domain"/>
    <property type="match status" value="1"/>
</dbReference>
<dbReference type="PRINTS" id="PR00039">
    <property type="entry name" value="HTHLYSR"/>
</dbReference>